<dbReference type="Proteomes" id="UP000269157">
    <property type="component" value="Unassembled WGS sequence"/>
</dbReference>
<protein>
    <recommendedName>
        <fullName evidence="4">Beta-barrel porin 2</fullName>
    </recommendedName>
</protein>
<comment type="caution">
    <text evidence="2">The sequence shown here is derived from an EMBL/GenBank/DDBJ whole genome shotgun (WGS) entry which is preliminary data.</text>
</comment>
<dbReference type="OrthoDB" id="7756354at2"/>
<dbReference type="InterPro" id="IPR023614">
    <property type="entry name" value="Porin_dom_sf"/>
</dbReference>
<dbReference type="EMBL" id="RCCE01000010">
    <property type="protein sequence ID" value="RLJ36187.1"/>
    <property type="molecule type" value="Genomic_DNA"/>
</dbReference>
<feature type="chain" id="PRO_5019852170" description="Beta-barrel porin 2" evidence="1">
    <location>
        <begin position="36"/>
        <end position="465"/>
    </location>
</feature>
<dbReference type="AlphaFoldDB" id="A0A497V1W5"/>
<evidence type="ECO:0000313" key="2">
    <source>
        <dbReference type="EMBL" id="RLJ36187.1"/>
    </source>
</evidence>
<accession>A0A497V1W5</accession>
<evidence type="ECO:0008006" key="4">
    <source>
        <dbReference type="Google" id="ProtNLM"/>
    </source>
</evidence>
<dbReference type="SUPFAM" id="SSF56935">
    <property type="entry name" value="Porins"/>
    <property type="match status" value="2"/>
</dbReference>
<feature type="signal peptide" evidence="1">
    <location>
        <begin position="1"/>
        <end position="35"/>
    </location>
</feature>
<evidence type="ECO:0000313" key="3">
    <source>
        <dbReference type="Proteomes" id="UP000269157"/>
    </source>
</evidence>
<name>A0A497V1W5_9RHOB</name>
<dbReference type="RefSeq" id="WP_121028268.1">
    <property type="nucleotide sequence ID" value="NZ_RCCE01000010.1"/>
</dbReference>
<dbReference type="Gene3D" id="2.40.160.10">
    <property type="entry name" value="Porin"/>
    <property type="match status" value="1"/>
</dbReference>
<evidence type="ECO:0000256" key="1">
    <source>
        <dbReference type="SAM" id="SignalP"/>
    </source>
</evidence>
<sequence length="465" mass="50482">MTIKRKSAANGVKQALLASVLIAVPLALPSGLSWAAEGLSGQFTLGQKLQHTNKTGVTSRQDEGAISRTDLGVSLTSETRSQTLSFRADTGLSYNFSDVGIMDRFQIEDPRVELAYKLQSRNSELTFDADYRRADLDETAFIDNGLIVQEIVTGTGRRETYALRSGLTVGREGPTKLELNLLYGETNYSGTTDPGLVDTTTQQIDGRLTFQISPVASVNVFASHKELDAETVGSNDRTTDRVGIGGSYDITPTLTATAEVSHDKIETDNNAGTITTTDGIGYSFGLSRTLPNGELTFDFSEEETVNGKRRQATVGRQTTFKRGTMAYSLGVTKTDGLSAQPLANLNVNYELDKLSSLKLTVSQASSVNDDDETTINSRLGLTYARELSALSSLTAGLQVTDRNTLTAGGEDQTSVRLNLSHRYEVGGDWELVSGYTYTKTKRDTQADRKTSTLFVGLERAFDFRP</sequence>
<gene>
    <name evidence="2" type="ORF">BCF46_3877</name>
</gene>
<reference evidence="2 3" key="1">
    <citation type="submission" date="2018-10" db="EMBL/GenBank/DDBJ databases">
        <title>Genomic Encyclopedia of Archaeal and Bacterial Type Strains, Phase II (KMG-II): from individual species to whole genera.</title>
        <authorList>
            <person name="Goeker M."/>
        </authorList>
    </citation>
    <scope>NUCLEOTIDE SEQUENCE [LARGE SCALE GENOMIC DNA]</scope>
    <source>
        <strain evidence="2 3">DSM 29466</strain>
    </source>
</reference>
<keyword evidence="1" id="KW-0732">Signal</keyword>
<keyword evidence="3" id="KW-1185">Reference proteome</keyword>
<proteinExistence type="predicted"/>
<organism evidence="2 3">
    <name type="scientific">Litoreibacter meonggei</name>
    <dbReference type="NCBI Taxonomy" id="1049199"/>
    <lineage>
        <taxon>Bacteria</taxon>
        <taxon>Pseudomonadati</taxon>
        <taxon>Pseudomonadota</taxon>
        <taxon>Alphaproteobacteria</taxon>
        <taxon>Rhodobacterales</taxon>
        <taxon>Roseobacteraceae</taxon>
        <taxon>Litoreibacter</taxon>
    </lineage>
</organism>